<dbReference type="PANTHER" id="PTHR12694">
    <property type="entry name" value="TRANSCRIPTION INITIATION FACTOR IIA SUBUNIT 1"/>
    <property type="match status" value="1"/>
</dbReference>
<feature type="region of interest" description="Disordered" evidence="5">
    <location>
        <begin position="132"/>
        <end position="253"/>
    </location>
</feature>
<proteinExistence type="inferred from homology"/>
<dbReference type="SMART" id="SM01371">
    <property type="entry name" value="TFIIA"/>
    <property type="match status" value="1"/>
</dbReference>
<evidence type="ECO:0000256" key="2">
    <source>
        <dbReference type="ARBA" id="ARBA00010059"/>
    </source>
</evidence>
<gene>
    <name evidence="6" type="primary">WBGene00272694</name>
</gene>
<dbReference type="OrthoDB" id="6275927at2759"/>
<feature type="compositionally biased region" description="Basic and acidic residues" evidence="5">
    <location>
        <begin position="220"/>
        <end position="230"/>
    </location>
</feature>
<accession>A0A2A6BZI8</accession>
<evidence type="ECO:0000256" key="1">
    <source>
        <dbReference type="ARBA" id="ARBA00004123"/>
    </source>
</evidence>
<dbReference type="Gene3D" id="1.10.287.100">
    <property type="match status" value="1"/>
</dbReference>
<evidence type="ECO:0000256" key="4">
    <source>
        <dbReference type="ARBA" id="ARBA00023242"/>
    </source>
</evidence>
<dbReference type="EnsemblMetazoa" id="PPA34325.1">
    <property type="protein sequence ID" value="PPA34325.1"/>
    <property type="gene ID" value="WBGene00272694"/>
</dbReference>
<dbReference type="AlphaFoldDB" id="A0A2A6BZI8"/>
<evidence type="ECO:0000256" key="5">
    <source>
        <dbReference type="SAM" id="MobiDB-lite"/>
    </source>
</evidence>
<evidence type="ECO:0000313" key="6">
    <source>
        <dbReference type="EnsemblMetazoa" id="PPA34325.1"/>
    </source>
</evidence>
<keyword evidence="7" id="KW-1185">Reference proteome</keyword>
<dbReference type="InterPro" id="IPR009088">
    <property type="entry name" value="TFIIA_b-brl"/>
</dbReference>
<dbReference type="GO" id="GO:0006367">
    <property type="term" value="P:transcription initiation at RNA polymerase II promoter"/>
    <property type="evidence" value="ECO:0007669"/>
    <property type="project" value="InterPro"/>
</dbReference>
<accession>A0A8R1UQ77</accession>
<dbReference type="GO" id="GO:0005672">
    <property type="term" value="C:transcription factor TFIIA complex"/>
    <property type="evidence" value="ECO:0000318"/>
    <property type="project" value="GO_Central"/>
</dbReference>
<evidence type="ECO:0000313" key="7">
    <source>
        <dbReference type="Proteomes" id="UP000005239"/>
    </source>
</evidence>
<comment type="subcellular location">
    <subcellularLocation>
        <location evidence="1">Nucleus</location>
    </subcellularLocation>
</comment>
<sequence>MAIQKSDIYRSVISDVIAQVKEAFLDESIDIDVLNQLKKDWEEKIAQSGCVDMDPKPGPPPTNSMGAVRAAAGMPPNMMAGMNGMQGVYMQQAAARAVPLQQYAGLVPGGLMNVPQQVMVLSGAIQLQQQQQQQQQQDHVHQLDGSGGLREDVPCSSVSLKDRKTTGKMVKKAGKQPTRKEAERVARQLGILQLDGGRAGGGGGMSDSSSEEEEEEEDDPLRRMADRIGDEGEEQDGDGVHEDPLNSDDDQSDDEDLVTLFDAEDVVMCQFEKLRRSGFRNARFIVNTQGNDFTDSMGCAQVSRARSKWKFSLKDGIMHINGKDFCFQKCTGEAEW</sequence>
<dbReference type="CDD" id="cd07976">
    <property type="entry name" value="TFIIA_alpha_beta_like"/>
    <property type="match status" value="2"/>
</dbReference>
<protein>
    <submittedName>
        <fullName evidence="6">Pqn-51</fullName>
    </submittedName>
</protein>
<organism evidence="6 7">
    <name type="scientific">Pristionchus pacificus</name>
    <name type="common">Parasitic nematode worm</name>
    <dbReference type="NCBI Taxonomy" id="54126"/>
    <lineage>
        <taxon>Eukaryota</taxon>
        <taxon>Metazoa</taxon>
        <taxon>Ecdysozoa</taxon>
        <taxon>Nematoda</taxon>
        <taxon>Chromadorea</taxon>
        <taxon>Rhabditida</taxon>
        <taxon>Rhabditina</taxon>
        <taxon>Diplogasteromorpha</taxon>
        <taxon>Diplogasteroidea</taxon>
        <taxon>Neodiplogasteridae</taxon>
        <taxon>Pristionchus</taxon>
    </lineage>
</organism>
<dbReference type="Gene3D" id="2.30.18.10">
    <property type="entry name" value="Transcription factor IIA (TFIIA), beta-barrel domain"/>
    <property type="match status" value="1"/>
</dbReference>
<feature type="compositionally biased region" description="Acidic residues" evidence="5">
    <location>
        <begin position="209"/>
        <end position="219"/>
    </location>
</feature>
<reference evidence="6" key="2">
    <citation type="submission" date="2022-06" db="UniProtKB">
        <authorList>
            <consortium name="EnsemblMetazoa"/>
        </authorList>
    </citation>
    <scope>IDENTIFICATION</scope>
    <source>
        <strain evidence="6">PS312</strain>
    </source>
</reference>
<dbReference type="SUPFAM" id="SSF47396">
    <property type="entry name" value="Transcription factor IIA (TFIIA), alpha-helical domain"/>
    <property type="match status" value="1"/>
</dbReference>
<keyword evidence="4" id="KW-0539">Nucleus</keyword>
<dbReference type="SUPFAM" id="SSF50784">
    <property type="entry name" value="Transcription factor IIA (TFIIA), beta-barrel domain"/>
    <property type="match status" value="1"/>
</dbReference>
<dbReference type="Proteomes" id="UP000005239">
    <property type="component" value="Unassembled WGS sequence"/>
</dbReference>
<keyword evidence="3" id="KW-0804">Transcription</keyword>
<comment type="similarity">
    <text evidence="2">Belongs to the TFIIA subunit 1 family.</text>
</comment>
<reference evidence="7" key="1">
    <citation type="journal article" date="2008" name="Nat. Genet.">
        <title>The Pristionchus pacificus genome provides a unique perspective on nematode lifestyle and parasitism.</title>
        <authorList>
            <person name="Dieterich C."/>
            <person name="Clifton S.W."/>
            <person name="Schuster L.N."/>
            <person name="Chinwalla A."/>
            <person name="Delehaunty K."/>
            <person name="Dinkelacker I."/>
            <person name="Fulton L."/>
            <person name="Fulton R."/>
            <person name="Godfrey J."/>
            <person name="Minx P."/>
            <person name="Mitreva M."/>
            <person name="Roeseler W."/>
            <person name="Tian H."/>
            <person name="Witte H."/>
            <person name="Yang S.P."/>
            <person name="Wilson R.K."/>
            <person name="Sommer R.J."/>
        </authorList>
    </citation>
    <scope>NUCLEOTIDE SEQUENCE [LARGE SCALE GENOMIC DNA]</scope>
    <source>
        <strain evidence="7">PS312</strain>
    </source>
</reference>
<dbReference type="Pfam" id="PF03153">
    <property type="entry name" value="TFIIA"/>
    <property type="match status" value="3"/>
</dbReference>
<evidence type="ECO:0000256" key="3">
    <source>
        <dbReference type="ARBA" id="ARBA00023163"/>
    </source>
</evidence>
<dbReference type="InterPro" id="IPR004855">
    <property type="entry name" value="TFIIA_asu/bsu"/>
</dbReference>
<dbReference type="PANTHER" id="PTHR12694:SF8">
    <property type="entry name" value="TRANSCRIPTION INITIATION FACTOR IIA SUBUNIT 1"/>
    <property type="match status" value="1"/>
</dbReference>
<dbReference type="GO" id="GO:0006366">
    <property type="term" value="P:transcription by RNA polymerase II"/>
    <property type="evidence" value="ECO:0000318"/>
    <property type="project" value="GO_Central"/>
</dbReference>
<name>A0A2A6BZI8_PRIPA</name>